<keyword evidence="1" id="KW-0996">Nickel insertion</keyword>
<organism evidence="3 4">
    <name type="scientific">Halomicrobium zhouii</name>
    <dbReference type="NCBI Taxonomy" id="767519"/>
    <lineage>
        <taxon>Archaea</taxon>
        <taxon>Methanobacteriati</taxon>
        <taxon>Methanobacteriota</taxon>
        <taxon>Stenosarchaea group</taxon>
        <taxon>Halobacteria</taxon>
        <taxon>Halobacteriales</taxon>
        <taxon>Haloarculaceae</taxon>
        <taxon>Halomicrobium</taxon>
    </lineage>
</organism>
<dbReference type="Pfam" id="PF01730">
    <property type="entry name" value="UreF"/>
    <property type="match status" value="1"/>
</dbReference>
<dbReference type="PIRSF" id="PIRSF009467">
    <property type="entry name" value="Ureas_acces_UreF"/>
    <property type="match status" value="1"/>
</dbReference>
<evidence type="ECO:0000256" key="2">
    <source>
        <dbReference type="ARBA" id="ARBA00023186"/>
    </source>
</evidence>
<dbReference type="PANTHER" id="PTHR33620:SF1">
    <property type="entry name" value="UREASE ACCESSORY PROTEIN F"/>
    <property type="match status" value="1"/>
</dbReference>
<dbReference type="PANTHER" id="PTHR33620">
    <property type="entry name" value="UREASE ACCESSORY PROTEIN F"/>
    <property type="match status" value="1"/>
</dbReference>
<dbReference type="Proteomes" id="UP000199062">
    <property type="component" value="Unassembled WGS sequence"/>
</dbReference>
<dbReference type="GO" id="GO:0016151">
    <property type="term" value="F:nickel cation binding"/>
    <property type="evidence" value="ECO:0007669"/>
    <property type="project" value="InterPro"/>
</dbReference>
<dbReference type="InterPro" id="IPR002639">
    <property type="entry name" value="UreF"/>
</dbReference>
<keyword evidence="2" id="KW-0143">Chaperone</keyword>
<keyword evidence="4" id="KW-1185">Reference proteome</keyword>
<gene>
    <name evidence="3" type="ORF">SAMN05216559_0305</name>
</gene>
<proteinExistence type="inferred from homology"/>
<dbReference type="STRING" id="767519.SAMN05216559_0305"/>
<name>A0A1I6K776_9EURY</name>
<dbReference type="InterPro" id="IPR038277">
    <property type="entry name" value="UreF_sf"/>
</dbReference>
<dbReference type="EMBL" id="FOZK01000001">
    <property type="protein sequence ID" value="SFR87079.1"/>
    <property type="molecule type" value="Genomic_DNA"/>
</dbReference>
<dbReference type="HAMAP" id="MF_01385">
    <property type="entry name" value="UreF"/>
    <property type="match status" value="1"/>
</dbReference>
<dbReference type="RefSeq" id="WP_089813224.1">
    <property type="nucleotide sequence ID" value="NZ_FOZK01000001.1"/>
</dbReference>
<protein>
    <submittedName>
        <fullName evidence="3">Urease accessory protein</fullName>
    </submittedName>
</protein>
<evidence type="ECO:0000313" key="4">
    <source>
        <dbReference type="Proteomes" id="UP000199062"/>
    </source>
</evidence>
<evidence type="ECO:0000313" key="3">
    <source>
        <dbReference type="EMBL" id="SFR87079.1"/>
    </source>
</evidence>
<reference evidence="3 4" key="1">
    <citation type="submission" date="2016-10" db="EMBL/GenBank/DDBJ databases">
        <authorList>
            <person name="de Groot N.N."/>
        </authorList>
    </citation>
    <scope>NUCLEOTIDE SEQUENCE [LARGE SCALE GENOMIC DNA]</scope>
    <source>
        <strain evidence="3 4">CGMCC 1.10457</strain>
    </source>
</reference>
<sequence>MSDESTLASLRLADSALPVGTDSVSYGLEQFVAEDRVEDADDLRTLLETYLRRQLGVADLVALRAAHRGATAGEGGTEEADVDAVLAADRRLTATTLTAEFRESSTRTGERLLSLQRELRDDDFLDDYAAAVEAGDAPGNHAVVLGAVAGREGIDADEACLVAYHGFVTGLLGAAQRLLRLGHTDVQRTVDELRPAMTAAVEESGDRSLDEMEPFAPLVDVASADHERADRRLFVS</sequence>
<dbReference type="AlphaFoldDB" id="A0A1I6K776"/>
<dbReference type="Gene3D" id="1.10.4190.10">
    <property type="entry name" value="Urease accessory protein UreF"/>
    <property type="match status" value="1"/>
</dbReference>
<dbReference type="OrthoDB" id="1740at2157"/>
<accession>A0A1I6K776</accession>
<evidence type="ECO:0000256" key="1">
    <source>
        <dbReference type="ARBA" id="ARBA00022988"/>
    </source>
</evidence>